<reference evidence="1 2" key="1">
    <citation type="submission" date="2019-04" db="EMBL/GenBank/DDBJ databases">
        <title>Aspergillus burnettii sp. nov., novel species from soil in southeast Queensland.</title>
        <authorList>
            <person name="Gilchrist C.L.M."/>
            <person name="Pitt J.I."/>
            <person name="Lange L."/>
            <person name="Lacey H.J."/>
            <person name="Vuong D."/>
            <person name="Midgley D.J."/>
            <person name="Greenfield P."/>
            <person name="Bradbury M."/>
            <person name="Lacey E."/>
            <person name="Busk P.K."/>
            <person name="Pilgaard B."/>
            <person name="Chooi Y.H."/>
            <person name="Piggott A.M."/>
        </authorList>
    </citation>
    <scope>NUCLEOTIDE SEQUENCE [LARGE SCALE GENOMIC DNA]</scope>
    <source>
        <strain evidence="1 2">FRR 5400</strain>
    </source>
</reference>
<comment type="caution">
    <text evidence="1">The sequence shown here is derived from an EMBL/GenBank/DDBJ whole genome shotgun (WGS) entry which is preliminary data.</text>
</comment>
<protein>
    <submittedName>
        <fullName evidence="1">Uncharacterized protein</fullName>
    </submittedName>
</protein>
<evidence type="ECO:0000313" key="2">
    <source>
        <dbReference type="Proteomes" id="UP000541154"/>
    </source>
</evidence>
<organism evidence="1 2">
    <name type="scientific">Petromyces alliaceus</name>
    <name type="common">Aspergillus alliaceus</name>
    <dbReference type="NCBI Taxonomy" id="209559"/>
    <lineage>
        <taxon>Eukaryota</taxon>
        <taxon>Fungi</taxon>
        <taxon>Dikarya</taxon>
        <taxon>Ascomycota</taxon>
        <taxon>Pezizomycotina</taxon>
        <taxon>Eurotiomycetes</taxon>
        <taxon>Eurotiomycetidae</taxon>
        <taxon>Eurotiales</taxon>
        <taxon>Aspergillaceae</taxon>
        <taxon>Aspergillus</taxon>
        <taxon>Aspergillus subgen. Circumdati</taxon>
    </lineage>
</organism>
<keyword evidence="2" id="KW-1185">Reference proteome</keyword>
<sequence>MESAISNGLTTESLAAEYVARAAIVARNPIKFDPEEGKFVVSTELLVGALRALRGVSSGYNETDHQKRNQVLFQRALEQIGADIESLRTEIWLNNADRQPVVLPSWLELQATTLPSPKVNPFVEKPDHEFVRRVLVLVKRCADDRILLTEFKWLKQMIKKSPREAEIESCALLLGDGPVDEHVTLYGALRIQLAHILVSKINSAELQLNPALKAMLAKWKASPSEYVRNAGWDLDGLYT</sequence>
<dbReference type="AlphaFoldDB" id="A0A8H6AFN3"/>
<dbReference type="EMBL" id="SPNV01000024">
    <property type="protein sequence ID" value="KAF5865123.1"/>
    <property type="molecule type" value="Genomic_DNA"/>
</dbReference>
<proteinExistence type="predicted"/>
<accession>A0A8H6AFN3</accession>
<dbReference type="Proteomes" id="UP000541154">
    <property type="component" value="Unassembled WGS sequence"/>
</dbReference>
<gene>
    <name evidence="1" type="ORF">ETB97_005364</name>
</gene>
<evidence type="ECO:0000313" key="1">
    <source>
        <dbReference type="EMBL" id="KAF5865123.1"/>
    </source>
</evidence>
<name>A0A8H6AFN3_PETAA</name>